<dbReference type="Gene3D" id="3.40.50.300">
    <property type="entry name" value="P-loop containing nucleotide triphosphate hydrolases"/>
    <property type="match status" value="1"/>
</dbReference>
<evidence type="ECO:0000256" key="4">
    <source>
        <dbReference type="ARBA" id="ARBA00022840"/>
    </source>
</evidence>
<protein>
    <submittedName>
        <fullName evidence="10">Unnamed protein product</fullName>
    </submittedName>
</protein>
<dbReference type="SUPFAM" id="SSF52540">
    <property type="entry name" value="P-loop containing nucleoside triphosphate hydrolases"/>
    <property type="match status" value="1"/>
</dbReference>
<evidence type="ECO:0000256" key="3">
    <source>
        <dbReference type="ARBA" id="ARBA00022741"/>
    </source>
</evidence>
<evidence type="ECO:0000313" key="10">
    <source>
        <dbReference type="EMBL" id="GMG30736.1"/>
    </source>
</evidence>
<evidence type="ECO:0000256" key="1">
    <source>
        <dbReference type="ARBA" id="ARBA00022448"/>
    </source>
</evidence>
<dbReference type="GO" id="GO:0016887">
    <property type="term" value="F:ATP hydrolysis activity"/>
    <property type="evidence" value="ECO:0007669"/>
    <property type="project" value="InterPro"/>
</dbReference>
<keyword evidence="2 7" id="KW-0812">Transmembrane</keyword>
<evidence type="ECO:0000256" key="6">
    <source>
        <dbReference type="ARBA" id="ARBA00023136"/>
    </source>
</evidence>
<dbReference type="PANTHER" id="PTHR24223">
    <property type="entry name" value="ATP-BINDING CASSETTE SUB-FAMILY C"/>
    <property type="match status" value="1"/>
</dbReference>
<gene>
    <name evidence="10" type="ORF">Aory04_000675300</name>
</gene>
<sequence length="447" mass="48235">MIRGSLVVIIFRKTLALDCGNNSDNSASVTLMSTDIDGIASAFDSVHDIWACPIEIALGLWLLERHVGVACIAPALTALGFLALPMLLVLVLTKVLVFFLASLYLARFMGRGRREWNQAVQKRITNTSSFLSLMKEVKMLGLTDAVSTPHATPVLSPILTFGLYAVVQGTGIGQKLDVGAAFGSLSLISLLTGPASNLFHAIPTFASGLGCFERIQEFLLTQGLDCNDASSLGPIEIAAVSDQSSIENPSDTSRVALSATGKDTEKNHHGILVDLQNASFGAKENGRAILSCINLQIKQSSLTVITGKVGCGKSTLLKGMLGEIPCSQGLVRRYFKDVAYCDQVPWLRNITIRQNIIGDSSYSFNEKLYDSVIEACALKTDFSQLPEGDQTIVGSNGVTLSGGQKQRIVRFNDTIQKETFSDTGIRRLRGLYIVQKGSWFSIMSLVD</sequence>
<dbReference type="EMBL" id="BSYA01000074">
    <property type="protein sequence ID" value="GMG30736.1"/>
    <property type="molecule type" value="Genomic_DNA"/>
</dbReference>
<evidence type="ECO:0000259" key="9">
    <source>
        <dbReference type="PROSITE" id="PS50929"/>
    </source>
</evidence>
<dbReference type="GO" id="GO:0005524">
    <property type="term" value="F:ATP binding"/>
    <property type="evidence" value="ECO:0007669"/>
    <property type="project" value="UniProtKB-KW"/>
</dbReference>
<dbReference type="InterPro" id="IPR011527">
    <property type="entry name" value="ABC1_TM_dom"/>
</dbReference>
<feature type="transmembrane region" description="Helical" evidence="7">
    <location>
        <begin position="82"/>
        <end position="106"/>
    </location>
</feature>
<dbReference type="InterPro" id="IPR050173">
    <property type="entry name" value="ABC_transporter_C-like"/>
</dbReference>
<dbReference type="Pfam" id="PF00005">
    <property type="entry name" value="ABC_tran"/>
    <property type="match status" value="1"/>
</dbReference>
<reference evidence="10" key="1">
    <citation type="submission" date="2023-04" db="EMBL/GenBank/DDBJ databases">
        <title>Aspergillus oryzae NBRC 4228.</title>
        <authorList>
            <person name="Ichikawa N."/>
            <person name="Sato H."/>
            <person name="Tonouchi N."/>
        </authorList>
    </citation>
    <scope>NUCLEOTIDE SEQUENCE</scope>
    <source>
        <strain evidence="10">NBRC 4228</strain>
    </source>
</reference>
<accession>A0AAN4YHJ4</accession>
<evidence type="ECO:0000256" key="2">
    <source>
        <dbReference type="ARBA" id="ARBA00022692"/>
    </source>
</evidence>
<keyword evidence="3" id="KW-0547">Nucleotide-binding</keyword>
<evidence type="ECO:0000256" key="5">
    <source>
        <dbReference type="ARBA" id="ARBA00022989"/>
    </source>
</evidence>
<dbReference type="Proteomes" id="UP001165205">
    <property type="component" value="Unassembled WGS sequence"/>
</dbReference>
<dbReference type="InterPro" id="IPR036640">
    <property type="entry name" value="ABC1_TM_sf"/>
</dbReference>
<dbReference type="GO" id="GO:0140359">
    <property type="term" value="F:ABC-type transporter activity"/>
    <property type="evidence" value="ECO:0007669"/>
    <property type="project" value="InterPro"/>
</dbReference>
<keyword evidence="1" id="KW-0813">Transport</keyword>
<dbReference type="PANTHER" id="PTHR24223:SF399">
    <property type="entry name" value="ABC TRANSPORTER ATNG"/>
    <property type="match status" value="1"/>
</dbReference>
<evidence type="ECO:0000256" key="8">
    <source>
        <dbReference type="SAM" id="SignalP"/>
    </source>
</evidence>
<dbReference type="SUPFAM" id="SSF90123">
    <property type="entry name" value="ABC transporter transmembrane region"/>
    <property type="match status" value="1"/>
</dbReference>
<keyword evidence="4" id="KW-0067">ATP-binding</keyword>
<feature type="chain" id="PRO_5043016504" evidence="8">
    <location>
        <begin position="17"/>
        <end position="447"/>
    </location>
</feature>
<evidence type="ECO:0000256" key="7">
    <source>
        <dbReference type="SAM" id="Phobius"/>
    </source>
</evidence>
<comment type="caution">
    <text evidence="10">The sequence shown here is derived from an EMBL/GenBank/DDBJ whole genome shotgun (WGS) entry which is preliminary data.</text>
</comment>
<dbReference type="GO" id="GO:0016020">
    <property type="term" value="C:membrane"/>
    <property type="evidence" value="ECO:0007669"/>
    <property type="project" value="InterPro"/>
</dbReference>
<dbReference type="Gene3D" id="1.20.1560.10">
    <property type="entry name" value="ABC transporter type 1, transmembrane domain"/>
    <property type="match status" value="1"/>
</dbReference>
<keyword evidence="6 7" id="KW-0472">Membrane</keyword>
<dbReference type="PROSITE" id="PS50929">
    <property type="entry name" value="ABC_TM1F"/>
    <property type="match status" value="1"/>
</dbReference>
<evidence type="ECO:0000313" key="11">
    <source>
        <dbReference type="Proteomes" id="UP001165205"/>
    </source>
</evidence>
<dbReference type="InterPro" id="IPR003439">
    <property type="entry name" value="ABC_transporter-like_ATP-bd"/>
</dbReference>
<keyword evidence="5 7" id="KW-1133">Transmembrane helix</keyword>
<dbReference type="AlphaFoldDB" id="A0AAN4YHJ4"/>
<organism evidence="10 11">
    <name type="scientific">Aspergillus oryzae</name>
    <name type="common">Yellow koji mold</name>
    <dbReference type="NCBI Taxonomy" id="5062"/>
    <lineage>
        <taxon>Eukaryota</taxon>
        <taxon>Fungi</taxon>
        <taxon>Dikarya</taxon>
        <taxon>Ascomycota</taxon>
        <taxon>Pezizomycotina</taxon>
        <taxon>Eurotiomycetes</taxon>
        <taxon>Eurotiomycetidae</taxon>
        <taxon>Eurotiales</taxon>
        <taxon>Aspergillaceae</taxon>
        <taxon>Aspergillus</taxon>
        <taxon>Aspergillus subgen. Circumdati</taxon>
    </lineage>
</organism>
<dbReference type="InterPro" id="IPR027417">
    <property type="entry name" value="P-loop_NTPase"/>
</dbReference>
<keyword evidence="8" id="KW-0732">Signal</keyword>
<proteinExistence type="predicted"/>
<feature type="domain" description="ABC transmembrane type-1" evidence="9">
    <location>
        <begin position="1"/>
        <end position="144"/>
    </location>
</feature>
<name>A0AAN4YHJ4_ASPOZ</name>
<feature type="signal peptide" evidence="8">
    <location>
        <begin position="1"/>
        <end position="16"/>
    </location>
</feature>